<evidence type="ECO:0000313" key="2">
    <source>
        <dbReference type="EMBL" id="MPW21621.1"/>
    </source>
</evidence>
<feature type="domain" description="Carbohydrate kinase PfkB" evidence="1">
    <location>
        <begin position="5"/>
        <end position="73"/>
    </location>
</feature>
<evidence type="ECO:0000313" key="3">
    <source>
        <dbReference type="Proteomes" id="UP000484381"/>
    </source>
</evidence>
<evidence type="ECO:0000259" key="1">
    <source>
        <dbReference type="Pfam" id="PF00294"/>
    </source>
</evidence>
<protein>
    <recommendedName>
        <fullName evidence="1">Carbohydrate kinase PfkB domain-containing protein</fullName>
    </recommendedName>
</protein>
<dbReference type="Gene3D" id="3.40.1190.20">
    <property type="match status" value="1"/>
</dbReference>
<dbReference type="AlphaFoldDB" id="A0A7X1NHD2"/>
<name>A0A7X1NHD2_9BURK</name>
<gene>
    <name evidence="2" type="ORF">GCT13_33315</name>
</gene>
<dbReference type="EMBL" id="WHNP01000047">
    <property type="protein sequence ID" value="MPW21621.1"/>
    <property type="molecule type" value="Genomic_DNA"/>
</dbReference>
<dbReference type="InterPro" id="IPR029056">
    <property type="entry name" value="Ribokinase-like"/>
</dbReference>
<dbReference type="SUPFAM" id="SSF53613">
    <property type="entry name" value="Ribokinase-like"/>
    <property type="match status" value="1"/>
</dbReference>
<accession>A0A7X1NHD2</accession>
<dbReference type="Proteomes" id="UP000484381">
    <property type="component" value="Unassembled WGS sequence"/>
</dbReference>
<keyword evidence="3" id="KW-1185">Reference proteome</keyword>
<comment type="caution">
    <text evidence="2">The sequence shown here is derived from an EMBL/GenBank/DDBJ whole genome shotgun (WGS) entry which is preliminary data.</text>
</comment>
<reference evidence="2 3" key="1">
    <citation type="submission" date="2019-10" db="EMBL/GenBank/DDBJ databases">
        <title>Paraburkholderia sp. isolated from nodules of Mimosa pudica from Brazilian Atlantic Forest soils.</title>
        <authorList>
            <person name="Paulitsch F."/>
            <person name="Hungria M."/>
            <person name="Dall'Agnol R."/>
        </authorList>
    </citation>
    <scope>NUCLEOTIDE SEQUENCE [LARGE SCALE GENOMIC DNA]</scope>
    <source>
        <strain evidence="2 3">CNPSo 3157</strain>
    </source>
</reference>
<dbReference type="GO" id="GO:0003824">
    <property type="term" value="F:catalytic activity"/>
    <property type="evidence" value="ECO:0007669"/>
    <property type="project" value="UniProtKB-ARBA"/>
</dbReference>
<proteinExistence type="predicted"/>
<organism evidence="2 3">
    <name type="scientific">Paraburkholderia franconis</name>
    <dbReference type="NCBI Taxonomy" id="2654983"/>
    <lineage>
        <taxon>Bacteria</taxon>
        <taxon>Pseudomonadati</taxon>
        <taxon>Pseudomonadota</taxon>
        <taxon>Betaproteobacteria</taxon>
        <taxon>Burkholderiales</taxon>
        <taxon>Burkholderiaceae</taxon>
        <taxon>Paraburkholderia</taxon>
    </lineage>
</organism>
<sequence length="85" mass="9017">MRVSGARVVLDPAPPAHALDEPVRRLWSGVYALTLNEEEAAALTGIRIDSGHDVVRAARCLHDRGIALAVVKAAMAAASPYRMTA</sequence>
<dbReference type="InterPro" id="IPR011611">
    <property type="entry name" value="PfkB_dom"/>
</dbReference>
<dbReference type="Pfam" id="PF00294">
    <property type="entry name" value="PfkB"/>
    <property type="match status" value="1"/>
</dbReference>